<evidence type="ECO:0000256" key="5">
    <source>
        <dbReference type="ARBA" id="ARBA00023136"/>
    </source>
</evidence>
<evidence type="ECO:0000256" key="2">
    <source>
        <dbReference type="ARBA" id="ARBA00004496"/>
    </source>
</evidence>
<sequence length="222" mass="25209">MQKSTNSDTSVDTLNSTRQGTGAVQMRIKNANSHHDRLSQSKSMILTDVGKVIEPISRHRRNHSQHVLKDVIPPLEQLMVEKEGYLQKAKIADGGKKLRKNWSTSWIVLSSRKIEFYKESKQQALANMKTGHKPESVDLCGAHIEWAKEKSSRKNVFQGEIKAGSRKLQPLWHCTLICFTLLEVVQKKLEDCLFICSSGQHLGKLANENVHSELLRNLDRSE</sequence>
<evidence type="ECO:0000313" key="9">
    <source>
        <dbReference type="Proteomes" id="UP000472241"/>
    </source>
</evidence>
<feature type="compositionally biased region" description="Polar residues" evidence="6">
    <location>
        <begin position="1"/>
        <end position="22"/>
    </location>
</feature>
<evidence type="ECO:0000256" key="4">
    <source>
        <dbReference type="ARBA" id="ARBA00022490"/>
    </source>
</evidence>
<keyword evidence="3" id="KW-0343">GTPase activation</keyword>
<protein>
    <submittedName>
        <fullName evidence="8">Rho GTPase activating protein 15</fullName>
    </submittedName>
</protein>
<proteinExistence type="predicted"/>
<accession>A0A667H3I1</accession>
<dbReference type="InterPro" id="IPR001849">
    <property type="entry name" value="PH_domain"/>
</dbReference>
<feature type="region of interest" description="Disordered" evidence="6">
    <location>
        <begin position="1"/>
        <end position="23"/>
    </location>
</feature>
<dbReference type="Gene3D" id="2.30.29.30">
    <property type="entry name" value="Pleckstrin-homology domain (PH domain)/Phosphotyrosine-binding domain (PTB)"/>
    <property type="match status" value="1"/>
</dbReference>
<dbReference type="GO" id="GO:0005096">
    <property type="term" value="F:GTPase activator activity"/>
    <property type="evidence" value="ECO:0007669"/>
    <property type="project" value="UniProtKB-KW"/>
</dbReference>
<dbReference type="InterPro" id="IPR011993">
    <property type="entry name" value="PH-like_dom_sf"/>
</dbReference>
<keyword evidence="4" id="KW-0963">Cytoplasm</keyword>
<dbReference type="PANTHER" id="PTHR23176:SF108">
    <property type="entry name" value="RHO GTPASE-ACTIVATING PROTEIN 15"/>
    <property type="match status" value="1"/>
</dbReference>
<dbReference type="GO" id="GO:0016020">
    <property type="term" value="C:membrane"/>
    <property type="evidence" value="ECO:0007669"/>
    <property type="project" value="UniProtKB-SubCell"/>
</dbReference>
<dbReference type="Proteomes" id="UP000472241">
    <property type="component" value="Unplaced"/>
</dbReference>
<evidence type="ECO:0000256" key="6">
    <source>
        <dbReference type="SAM" id="MobiDB-lite"/>
    </source>
</evidence>
<evidence type="ECO:0000256" key="3">
    <source>
        <dbReference type="ARBA" id="ARBA00022468"/>
    </source>
</evidence>
<evidence type="ECO:0000259" key="7">
    <source>
        <dbReference type="Pfam" id="PF00169"/>
    </source>
</evidence>
<feature type="domain" description="PH" evidence="7">
    <location>
        <begin position="80"/>
        <end position="159"/>
    </location>
</feature>
<dbReference type="AlphaFoldDB" id="A0A667H3I1"/>
<dbReference type="SUPFAM" id="SSF50729">
    <property type="entry name" value="PH domain-like"/>
    <property type="match status" value="1"/>
</dbReference>
<keyword evidence="5" id="KW-0472">Membrane</keyword>
<dbReference type="Ensembl" id="ENSLCNT00005016819.1">
    <property type="protein sequence ID" value="ENSLCNP00005015038.1"/>
    <property type="gene ID" value="ENSLCNG00005009838.1"/>
</dbReference>
<dbReference type="Pfam" id="PF00169">
    <property type="entry name" value="PH"/>
    <property type="match status" value="1"/>
</dbReference>
<evidence type="ECO:0000313" key="8">
    <source>
        <dbReference type="Ensembl" id="ENSLCNP00005015038.1"/>
    </source>
</evidence>
<dbReference type="PANTHER" id="PTHR23176">
    <property type="entry name" value="RHO/RAC/CDC GTPASE-ACTIVATING PROTEIN"/>
    <property type="match status" value="1"/>
</dbReference>
<evidence type="ECO:0000256" key="1">
    <source>
        <dbReference type="ARBA" id="ARBA00004170"/>
    </source>
</evidence>
<name>A0A667H3I1_LYNCA</name>
<comment type="subcellular location">
    <subcellularLocation>
        <location evidence="2">Cytoplasm</location>
    </subcellularLocation>
    <subcellularLocation>
        <location evidence="1">Membrane</location>
        <topology evidence="1">Peripheral membrane protein</topology>
    </subcellularLocation>
</comment>
<reference evidence="8" key="1">
    <citation type="submission" date="2025-08" db="UniProtKB">
        <authorList>
            <consortium name="Ensembl"/>
        </authorList>
    </citation>
    <scope>IDENTIFICATION</scope>
</reference>
<dbReference type="GO" id="GO:0005737">
    <property type="term" value="C:cytoplasm"/>
    <property type="evidence" value="ECO:0007669"/>
    <property type="project" value="UniProtKB-SubCell"/>
</dbReference>
<dbReference type="CDD" id="cd13233">
    <property type="entry name" value="PH_ARHGAP9-like"/>
    <property type="match status" value="1"/>
</dbReference>
<gene>
    <name evidence="8" type="primary">ARHGAP15</name>
</gene>
<organism evidence="8 9">
    <name type="scientific">Lynx canadensis</name>
    <name type="common">Canada lynx</name>
    <name type="synonym">Felis canadensis</name>
    <dbReference type="NCBI Taxonomy" id="61383"/>
    <lineage>
        <taxon>Eukaryota</taxon>
        <taxon>Metazoa</taxon>
        <taxon>Chordata</taxon>
        <taxon>Craniata</taxon>
        <taxon>Vertebrata</taxon>
        <taxon>Euteleostomi</taxon>
        <taxon>Mammalia</taxon>
        <taxon>Eutheria</taxon>
        <taxon>Laurasiatheria</taxon>
        <taxon>Carnivora</taxon>
        <taxon>Feliformia</taxon>
        <taxon>Felidae</taxon>
        <taxon>Felinae</taxon>
        <taxon>Lynx</taxon>
    </lineage>
</organism>
<reference evidence="8" key="2">
    <citation type="submission" date="2025-09" db="UniProtKB">
        <authorList>
            <consortium name="Ensembl"/>
        </authorList>
    </citation>
    <scope>IDENTIFICATION</scope>
</reference>
<keyword evidence="9" id="KW-1185">Reference proteome</keyword>
<dbReference type="InterPro" id="IPR050729">
    <property type="entry name" value="Rho-GAP"/>
</dbReference>